<reference evidence="2 3" key="1">
    <citation type="journal article" date="2014" name="PLoS Genet.">
        <title>Phylogenetically driven sequencing of extremely halophilic archaea reveals strategies for static and dynamic osmo-response.</title>
        <authorList>
            <person name="Becker E.A."/>
            <person name="Seitzer P.M."/>
            <person name="Tritt A."/>
            <person name="Larsen D."/>
            <person name="Krusor M."/>
            <person name="Yao A.I."/>
            <person name="Wu D."/>
            <person name="Madern D."/>
            <person name="Eisen J.A."/>
            <person name="Darling A.E."/>
            <person name="Facciotti M.T."/>
        </authorList>
    </citation>
    <scope>NUCLEOTIDE SEQUENCE [LARGE SCALE GENOMIC DNA]</scope>
    <source>
        <strain evidence="2 3">DSM 18795</strain>
    </source>
</reference>
<accession>L9X5X4</accession>
<dbReference type="RefSeq" id="WP_008424386.1">
    <property type="nucleotide sequence ID" value="NZ_AOIA01000121.1"/>
</dbReference>
<dbReference type="PANTHER" id="PTHR31528">
    <property type="entry name" value="4-AMINO-5-HYDROXYMETHYL-2-METHYLPYRIMIDINE PHOSPHATE SYNTHASE THI11-RELATED"/>
    <property type="match status" value="1"/>
</dbReference>
<organism evidence="2 3">
    <name type="scientific">Natronococcus jeotgali DSM 18795</name>
    <dbReference type="NCBI Taxonomy" id="1227498"/>
    <lineage>
        <taxon>Archaea</taxon>
        <taxon>Methanobacteriati</taxon>
        <taxon>Methanobacteriota</taxon>
        <taxon>Stenosarchaea group</taxon>
        <taxon>Halobacteria</taxon>
        <taxon>Halobacteriales</taxon>
        <taxon>Natrialbaceae</taxon>
        <taxon>Natronococcus</taxon>
    </lineage>
</organism>
<dbReference type="SUPFAM" id="SSF46785">
    <property type="entry name" value="Winged helix' DNA-binding domain"/>
    <property type="match status" value="1"/>
</dbReference>
<dbReference type="InterPro" id="IPR027939">
    <property type="entry name" value="NMT1/THI5"/>
</dbReference>
<proteinExistence type="predicted"/>
<keyword evidence="3" id="KW-1185">Reference proteome</keyword>
<dbReference type="AlphaFoldDB" id="L9X5X4"/>
<dbReference type="InterPro" id="IPR036388">
    <property type="entry name" value="WH-like_DNA-bd_sf"/>
</dbReference>
<comment type="caution">
    <text evidence="2">The sequence shown here is derived from an EMBL/GenBank/DDBJ whole genome shotgun (WGS) entry which is preliminary data.</text>
</comment>
<dbReference type="SUPFAM" id="SSF53850">
    <property type="entry name" value="Periplasmic binding protein-like II"/>
    <property type="match status" value="1"/>
</dbReference>
<dbReference type="PANTHER" id="PTHR31528:SF15">
    <property type="entry name" value="RIBOFLAVIN-BINDING PROTEIN RIBY"/>
    <property type="match status" value="1"/>
</dbReference>
<evidence type="ECO:0000313" key="2">
    <source>
        <dbReference type="EMBL" id="ELY57214.1"/>
    </source>
</evidence>
<gene>
    <name evidence="2" type="ORF">C492_13773</name>
</gene>
<sequence length="423" mass="46744">MRSRTFWVLDDADRPVVDDLAVGLGRTSARVLAYLLLRAEREDDPATTLRLRVGTELSRSPISDAVARLEADGLIERSTVDTDATGRPPSAWTPTTDLASSRRRAYDAHATALLERAETIFERSETESESDSERSGTSELSVALNWRPNGLHVPFYAAVEAGWYDEYGADVEFDHHEGSRRAVDAVAAGDADVGLAGAATVLRARAAEIPVVPIAVLYQRAMAVLYSTREVFGAELRSVDQLRGRRIGMPARSETGVLGRLFVSQAALEDDLEIEETGGEERTALLSGDADVVTGSITDPRELEQRGKTVDTLFPTDHFPIYGPTIVVRERALERRRPSLEAFLAGTVGGWGEAIRGADRAAERIAERGDDRPDRVRETFERALEEFGRSDDTRERGWGWQRERTWDRLRTALEQGGLLAREP</sequence>
<dbReference type="InterPro" id="IPR015168">
    <property type="entry name" value="SsuA/THI5"/>
</dbReference>
<dbReference type="PATRIC" id="fig|1227498.3.peg.2685"/>
<evidence type="ECO:0000313" key="3">
    <source>
        <dbReference type="Proteomes" id="UP000011531"/>
    </source>
</evidence>
<protein>
    <submittedName>
        <fullName evidence="2">NMT1/THI5 like domain-containing protein</fullName>
    </submittedName>
</protein>
<dbReference type="EMBL" id="AOIA01000121">
    <property type="protein sequence ID" value="ELY57214.1"/>
    <property type="molecule type" value="Genomic_DNA"/>
</dbReference>
<dbReference type="Gene3D" id="1.10.10.10">
    <property type="entry name" value="Winged helix-like DNA-binding domain superfamily/Winged helix DNA-binding domain"/>
    <property type="match status" value="1"/>
</dbReference>
<name>L9X5X4_9EURY</name>
<dbReference type="STRING" id="1227498.C492_13773"/>
<feature type="domain" description="SsuA/THI5-like" evidence="1">
    <location>
        <begin position="152"/>
        <end position="356"/>
    </location>
</feature>
<evidence type="ECO:0000259" key="1">
    <source>
        <dbReference type="Pfam" id="PF09084"/>
    </source>
</evidence>
<dbReference type="GO" id="GO:0009228">
    <property type="term" value="P:thiamine biosynthetic process"/>
    <property type="evidence" value="ECO:0007669"/>
    <property type="project" value="InterPro"/>
</dbReference>
<dbReference type="InterPro" id="IPR036390">
    <property type="entry name" value="WH_DNA-bd_sf"/>
</dbReference>
<dbReference type="OrthoDB" id="157197at2157"/>
<dbReference type="Pfam" id="PF09084">
    <property type="entry name" value="NMT1"/>
    <property type="match status" value="1"/>
</dbReference>
<dbReference type="Proteomes" id="UP000011531">
    <property type="component" value="Unassembled WGS sequence"/>
</dbReference>
<dbReference type="Gene3D" id="3.40.190.10">
    <property type="entry name" value="Periplasmic binding protein-like II"/>
    <property type="match status" value="2"/>
</dbReference>